<dbReference type="GO" id="GO:0032259">
    <property type="term" value="P:methylation"/>
    <property type="evidence" value="ECO:0007669"/>
    <property type="project" value="UniProtKB-KW"/>
</dbReference>
<keyword evidence="2" id="KW-0830">Ubiquinone</keyword>
<dbReference type="InterPro" id="IPR013216">
    <property type="entry name" value="Methyltransf_11"/>
</dbReference>
<keyword evidence="2" id="KW-0808">Transferase</keyword>
<evidence type="ECO:0000313" key="3">
    <source>
        <dbReference type="Proteomes" id="UP000822862"/>
    </source>
</evidence>
<protein>
    <submittedName>
        <fullName evidence="2">Ubiquinone biosynthesis O-methyltransferase</fullName>
        <ecNumber evidence="2">2.1.1.222</ecNumber>
    </submittedName>
</protein>
<dbReference type="RefSeq" id="WP_194845835.1">
    <property type="nucleotide sequence ID" value="NZ_CP075585.1"/>
</dbReference>
<reference evidence="2 3" key="1">
    <citation type="submission" date="2021-05" db="EMBL/GenBank/DDBJ databases">
        <title>Ecology and evolution of chlamydial symbionts of arthropods.</title>
        <authorList>
            <person name="Halter T."/>
            <person name="Sixt B.S."/>
            <person name="Toenshoff E.R."/>
            <person name="Koestlbacher S."/>
            <person name="Schulz F."/>
            <person name="Kostanjsek R."/>
            <person name="Collingro A."/>
            <person name="Hendrickx F."/>
            <person name="Horn M."/>
        </authorList>
    </citation>
    <scope>NUCLEOTIDE SEQUENCE [LARGE SCALE GENOMIC DNA]</scope>
    <source>
        <strain evidence="2 3">15C</strain>
    </source>
</reference>
<evidence type="ECO:0000313" key="2">
    <source>
        <dbReference type="EMBL" id="QZA59455.1"/>
    </source>
</evidence>
<keyword evidence="2" id="KW-0489">Methyltransferase</keyword>
<evidence type="ECO:0000259" key="1">
    <source>
        <dbReference type="Pfam" id="PF08241"/>
    </source>
</evidence>
<organism evidence="2 3">
    <name type="scientific">Candidatus Rhabdochlamydia porcellionis</name>
    <dbReference type="NCBI Taxonomy" id="225148"/>
    <lineage>
        <taxon>Bacteria</taxon>
        <taxon>Pseudomonadati</taxon>
        <taxon>Chlamydiota</taxon>
        <taxon>Chlamydiia</taxon>
        <taxon>Parachlamydiales</taxon>
        <taxon>Candidatus Rhabdochlamydiaceae</taxon>
        <taxon>Candidatus Rhabdochlamydia</taxon>
    </lineage>
</organism>
<dbReference type="Pfam" id="PF08241">
    <property type="entry name" value="Methyltransf_11"/>
    <property type="match status" value="1"/>
</dbReference>
<dbReference type="InterPro" id="IPR010233">
    <property type="entry name" value="UbiG_MeTrfase"/>
</dbReference>
<dbReference type="PANTHER" id="PTHR43861">
    <property type="entry name" value="TRANS-ACONITATE 2-METHYLTRANSFERASE-RELATED"/>
    <property type="match status" value="1"/>
</dbReference>
<proteinExistence type="predicted"/>
<dbReference type="Gene3D" id="3.40.50.150">
    <property type="entry name" value="Vaccinia Virus protein VP39"/>
    <property type="match status" value="1"/>
</dbReference>
<accession>A0ABX8Z197</accession>
<dbReference type="CDD" id="cd02440">
    <property type="entry name" value="AdoMet_MTases"/>
    <property type="match status" value="1"/>
</dbReference>
<name>A0ABX8Z197_9BACT</name>
<sequence>MRRKRVINNSFYNELQERWYLENDHPVALLRAENALRKDWVASQIASGQNILDIGCGAGFLANFLAEKGHTVTGIDLSETSLEVARLHDQTNSVEYIKANAYHLPFEKTKFDVVCATDILEHLEYPEKLIQEASRVLRTGGYFFFHTFNRTLASYVIVIKGVNWFVRNAPKNMHVYSLFIKPKELQKMCHSNGFNIENFKGFRPKILTKSFFRLLLTKKISSDFSFCFSSSLKTGYCGVAQKVRSHICYEKI</sequence>
<keyword evidence="3" id="KW-1185">Reference proteome</keyword>
<dbReference type="GO" id="GO:0102208">
    <property type="term" value="F:2-polyprenyl-6-hydroxyphenol methylase activity"/>
    <property type="evidence" value="ECO:0007669"/>
    <property type="project" value="UniProtKB-EC"/>
</dbReference>
<dbReference type="SUPFAM" id="SSF53335">
    <property type="entry name" value="S-adenosyl-L-methionine-dependent methyltransferases"/>
    <property type="match status" value="1"/>
</dbReference>
<dbReference type="NCBIfam" id="TIGR01983">
    <property type="entry name" value="UbiG"/>
    <property type="match status" value="1"/>
</dbReference>
<dbReference type="InterPro" id="IPR029063">
    <property type="entry name" value="SAM-dependent_MTases_sf"/>
</dbReference>
<dbReference type="EC" id="2.1.1.222" evidence="2"/>
<feature type="domain" description="Methyltransferase type 11" evidence="1">
    <location>
        <begin position="52"/>
        <end position="145"/>
    </location>
</feature>
<dbReference type="Proteomes" id="UP000822862">
    <property type="component" value="Chromosome"/>
</dbReference>
<dbReference type="EMBL" id="CP075585">
    <property type="protein sequence ID" value="QZA59455.1"/>
    <property type="molecule type" value="Genomic_DNA"/>
</dbReference>
<gene>
    <name evidence="2" type="ORF">RHAB15C_0001343</name>
</gene>